<gene>
    <name evidence="7" type="ORF">NHX12_029458</name>
</gene>
<evidence type="ECO:0000256" key="1">
    <source>
        <dbReference type="ARBA" id="ARBA00010409"/>
    </source>
</evidence>
<organism evidence="7 8">
    <name type="scientific">Muraenolepis orangiensis</name>
    <name type="common">Patagonian moray cod</name>
    <dbReference type="NCBI Taxonomy" id="630683"/>
    <lineage>
        <taxon>Eukaryota</taxon>
        <taxon>Metazoa</taxon>
        <taxon>Chordata</taxon>
        <taxon>Craniata</taxon>
        <taxon>Vertebrata</taxon>
        <taxon>Euteleostomi</taxon>
        <taxon>Actinopterygii</taxon>
        <taxon>Neopterygii</taxon>
        <taxon>Teleostei</taxon>
        <taxon>Neoteleostei</taxon>
        <taxon>Acanthomorphata</taxon>
        <taxon>Zeiogadaria</taxon>
        <taxon>Gadariae</taxon>
        <taxon>Gadiformes</taxon>
        <taxon>Muraenolepidoidei</taxon>
        <taxon>Muraenolepididae</taxon>
        <taxon>Muraenolepis</taxon>
    </lineage>
</organism>
<name>A0A9Q0IN66_9TELE</name>
<evidence type="ECO:0000313" key="8">
    <source>
        <dbReference type="Proteomes" id="UP001148018"/>
    </source>
</evidence>
<dbReference type="SUPFAM" id="SSF48371">
    <property type="entry name" value="ARM repeat"/>
    <property type="match status" value="2"/>
</dbReference>
<dbReference type="GO" id="GO:0005829">
    <property type="term" value="C:cytosol"/>
    <property type="evidence" value="ECO:0007669"/>
    <property type="project" value="TreeGrafter"/>
</dbReference>
<dbReference type="InterPro" id="IPR056842">
    <property type="entry name" value="THADA-like_TPR_C"/>
</dbReference>
<evidence type="ECO:0000259" key="4">
    <source>
        <dbReference type="Pfam" id="PF10350"/>
    </source>
</evidence>
<keyword evidence="2" id="KW-0819">tRNA processing</keyword>
<dbReference type="Pfam" id="PF10350">
    <property type="entry name" value="DUF2428"/>
    <property type="match status" value="2"/>
</dbReference>
<dbReference type="Pfam" id="PF25151">
    <property type="entry name" value="TPR_Trm732_C"/>
    <property type="match status" value="1"/>
</dbReference>
<dbReference type="OrthoDB" id="73997at2759"/>
<dbReference type="PANTHER" id="PTHR14387:SF0">
    <property type="entry name" value="DUF2428 DOMAIN-CONTAINING PROTEIN"/>
    <property type="match status" value="1"/>
</dbReference>
<evidence type="ECO:0000259" key="6">
    <source>
        <dbReference type="Pfam" id="PF25151"/>
    </source>
</evidence>
<evidence type="ECO:0008006" key="9">
    <source>
        <dbReference type="Google" id="ProtNLM"/>
    </source>
</evidence>
<feature type="domain" description="DUF2428" evidence="4">
    <location>
        <begin position="955"/>
        <end position="1048"/>
    </location>
</feature>
<sequence length="1749" mass="191361">MLSLEGLMTAFVDLINTEDNTLGNVSTTLKPIINKLSEGSRSTVKRCKERCLEDASQLLKKVPEAELCSLEEEHLLLLVRLLIAMQVEMVNISIACRKLDQMLQHLAKVNQQLVFRETCQSLHGIAHKDQIWSVGDLQKACMFLEDSMMGRDVWRETFPALLDKMSQLFPVVMEEESLRNGTLCYAAVKVCLQMFQLLPEEVAPLVWEPHPGGPKLQSLLKSLVDVILGQLSNRDVRLLAGTAVALLINTAPDSGAGGAAAASLLSVSGSEPWLLRVGVLQVPCSSPGRDGVDRLAVARGLLMCCRPDILLTPRADSTHLCLLLADVFPLVCNLCQEKLDCHYYVFEVLILWLKKTKGSVSAIWEMTGVRLLSDGSSLQQRLLQVIWNNAESPMEGLSEDVRGAFRLLLELYELDCQRFGDTTKTLYLALLQRVTELPWEARAKYPLLCALVPYLGADPVLEHYPELPNHLLNCLSTNHLSPCASDLHKCLIQQQRRDLCSASPDAPPTELELANHWAGPWLPTVLEALSSKATLLQTNGSTHLLPATLQVFPSAVRPLLAALEPDTPENLHAWACVLAVYRASTGGSPWTLEGDSGLRRLRLALGSADDRVRIAALNLLCCSPRTKDPPGLQELSSMKAFVPLNLNGESSTFRQHFQTGMKRFLVRIRDSCLQLIRAPRGKTKGERSGASEGEAILEQGVDFVEWLSQLCYSYMVPGHSYQRKKTALLLLSALLETCTDTWSPEKKKGQPPVNMSALVNWAKQKERWDFFCRAKQLTLIGCLEDSTNEIRELSAGLLLRFFPPFLPDDMSSLLLVRSRLLLCSPRVPQAQGGALIMGVLLQKCPNLHQLWMDQSAGEDGTSGVVQDLVTELRRHYLTAKADVLLAARTTPIHGALSTLERGFLEVPGRLSDRLDHGVVEEVLGLLENISLLLLGDAPPSFYDMGNAINSLIAQEHGLLLTCCWVSLKGVGIFLGLLVERLLAESRPDCLLTTEDLRRAAKVFQNILLKCRHWGAVEGCGVGFTRFCAALLCSGDPEWRDIPAHMLRQEANGSRPLLSHSVAMLLDTAKDPLADTWDQTLDLPQVCAVHTLQALVRGSGLGGAMLQFGSDVAILSLTLLSSPCWAMRNAALQLYSSLCSRMLGQRPGGLEDGLVQHGISAPAFFLHHPALQPFLLGELRGAAVDLQGPAGEARLRLHPSLYPILTLLAKLQPGLSEPTGALSGFLAPLLQLAASPIHSVRTMASKALVATTTPSQYTAILLQLTAQLPPGRHVLCGHNRLHGQLLQTRAVLDRALCSHRDGSADLEEVLSRVQSCYWLATGAQCCPLVGAAYLAVGSLFYHQTAARFLCVDPAWAVQMWESFSSASPDLKLLLVTWVMEGHGLSTTHLQQVIRRELQANLKGVLLSDYVEYRRSYLAALVAVMTTGAPPSTSSSVAPHDSQADPAEGAELQQCLELLLGDLEGQRGGPELLSQALCAASVLLVYSILEDHCSPGASEVLRAACAKALCLAGSPLLSSAGTEIRDIGARLTDTCLYLLQDEDQQVRMTAARFASMLRHHMVNQEVTFVMDFLLENCWECPATLGVLLGHLPELDLPTVLREARETRCSNLYEQDEANVFAEPSVMTAFLLPRLLQLGDKYPECPALAGRLRAWASETAPRVLDHLAALKPLLPGDTLSAAWLTLLMHSRFHSALCGLLARAALLLRLLKVSSDLRTLADPLTLQRTVQELLGHLGQNGLHFPTTYADAVA</sequence>
<dbReference type="InterPro" id="IPR016024">
    <property type="entry name" value="ARM-type_fold"/>
</dbReference>
<dbReference type="PANTHER" id="PTHR14387">
    <property type="entry name" value="THADA/DEATH RECEPTOR INTERACTING PROTEIN"/>
    <property type="match status" value="1"/>
</dbReference>
<feature type="domain" description="DUF2428" evidence="4">
    <location>
        <begin position="1049"/>
        <end position="1125"/>
    </location>
</feature>
<comment type="caution">
    <text evidence="7">The sequence shown here is derived from an EMBL/GenBank/DDBJ whole genome shotgun (WGS) entry which is preliminary data.</text>
</comment>
<keyword evidence="8" id="KW-1185">Reference proteome</keyword>
<accession>A0A9Q0IN66</accession>
<proteinExistence type="inferred from homology"/>
<dbReference type="Proteomes" id="UP001148018">
    <property type="component" value="Unassembled WGS sequence"/>
</dbReference>
<dbReference type="InterPro" id="IPR056843">
    <property type="entry name" value="THADA-like_TPR"/>
</dbReference>
<feature type="domain" description="tRNA (32-2'-O)-methyltransferase regulator THADA-like C-terminal TPR repeats region" evidence="6">
    <location>
        <begin position="1127"/>
        <end position="1289"/>
    </location>
</feature>
<evidence type="ECO:0000313" key="7">
    <source>
        <dbReference type="EMBL" id="KAJ3604719.1"/>
    </source>
</evidence>
<comment type="similarity">
    <text evidence="1">Belongs to the THADA family.</text>
</comment>
<feature type="domain" description="tRNA (32-2'-O)-methyltransferase regulator THADA-like TPR repeats region" evidence="5">
    <location>
        <begin position="517"/>
        <end position="746"/>
    </location>
</feature>
<protein>
    <recommendedName>
        <fullName evidence="9">DUF2428 domain-containing protein</fullName>
    </recommendedName>
</protein>
<dbReference type="InterPro" id="IPR051954">
    <property type="entry name" value="tRNA_methyltransferase_THADA"/>
</dbReference>
<reference evidence="7" key="1">
    <citation type="submission" date="2022-07" db="EMBL/GenBank/DDBJ databases">
        <title>Chromosome-level genome of Muraenolepis orangiensis.</title>
        <authorList>
            <person name="Kim J."/>
        </authorList>
    </citation>
    <scope>NUCLEOTIDE SEQUENCE</scope>
    <source>
        <strain evidence="7">KU_S4_2022</strain>
        <tissue evidence="7">Muscle</tissue>
    </source>
</reference>
<dbReference type="EMBL" id="JANIIK010000044">
    <property type="protein sequence ID" value="KAJ3604719.1"/>
    <property type="molecule type" value="Genomic_DNA"/>
</dbReference>
<evidence type="ECO:0000256" key="2">
    <source>
        <dbReference type="ARBA" id="ARBA00022694"/>
    </source>
</evidence>
<comment type="function">
    <text evidence="3">Together with methyltransferase FTSJ1, methylates the 2'-O-ribose of nucleotides at position 32 of the anticodon loop of substrate tRNAs.</text>
</comment>
<evidence type="ECO:0000256" key="3">
    <source>
        <dbReference type="ARBA" id="ARBA00035625"/>
    </source>
</evidence>
<evidence type="ECO:0000259" key="5">
    <source>
        <dbReference type="Pfam" id="PF25150"/>
    </source>
</evidence>
<dbReference type="InterPro" id="IPR019442">
    <property type="entry name" value="THADA/TRM732_DUF2428"/>
</dbReference>
<dbReference type="Pfam" id="PF25150">
    <property type="entry name" value="TPR_Trm732"/>
    <property type="match status" value="1"/>
</dbReference>
<dbReference type="GO" id="GO:0030488">
    <property type="term" value="P:tRNA methylation"/>
    <property type="evidence" value="ECO:0007669"/>
    <property type="project" value="TreeGrafter"/>
</dbReference>